<dbReference type="InterPro" id="IPR050414">
    <property type="entry name" value="Fungal_M35_metalloproteases"/>
</dbReference>
<protein>
    <recommendedName>
        <fullName evidence="3">deuterolysin</fullName>
        <ecNumber evidence="3">3.4.24.39</ecNumber>
    </recommendedName>
</protein>
<dbReference type="GO" id="GO:0004222">
    <property type="term" value="F:metalloendopeptidase activity"/>
    <property type="evidence" value="ECO:0007669"/>
    <property type="project" value="InterPro"/>
</dbReference>
<dbReference type="Gene3D" id="2.60.40.2970">
    <property type="match status" value="1"/>
</dbReference>
<keyword evidence="9 13" id="KW-0862">Zinc</keyword>
<evidence type="ECO:0000256" key="8">
    <source>
        <dbReference type="ARBA" id="ARBA00022801"/>
    </source>
</evidence>
<evidence type="ECO:0000256" key="4">
    <source>
        <dbReference type="ARBA" id="ARBA00022670"/>
    </source>
</evidence>
<feature type="active site" evidence="12">
    <location>
        <position position="275"/>
    </location>
</feature>
<keyword evidence="4" id="KW-0645">Protease</keyword>
<evidence type="ECO:0000313" key="14">
    <source>
        <dbReference type="EMBL" id="KAE9975649.1"/>
    </source>
</evidence>
<dbReference type="PANTHER" id="PTHR37016">
    <property type="match status" value="1"/>
</dbReference>
<sequence>MVGSIPCPCDEFISDHPPGIPVPFNGPVPNFVMNKWTSEHFVTILAGQTTESIIDLSTTYELSSGEKYSVAVNSIVHHAQPDSNDIVASIPYQTNTISLDIPQGIAQRSAIGPKLQKRVRYFPDCSPQQLSNLTRASFLGSTWAGAGALEALKKNSPVWQRYFRINASTEGATTEMLTKFHSVVSIRLANVAFELSSGLVSEIHCQSDINTPSQFQQGNFDLCAVYPGQAIAYTIRPTCQIALCPLYWKLENNNADCMSAGMKGGFEQTGILIHELTHCNTIGQVGLQPSTDDLAYDFDDTINDEFVTAGTSVQNAQSHALFAKASHVGGKKC</sequence>
<comment type="cofactor">
    <cofactor evidence="13">
        <name>Zn(2+)</name>
        <dbReference type="ChEBI" id="CHEBI:29105"/>
    </cofactor>
    <text evidence="13">Binds 1 zinc ion per subunit.</text>
</comment>
<gene>
    <name evidence="14" type="ORF">EG328_003100</name>
</gene>
<evidence type="ECO:0000256" key="11">
    <source>
        <dbReference type="ARBA" id="ARBA00023145"/>
    </source>
</evidence>
<dbReference type="GO" id="GO:0006508">
    <property type="term" value="P:proteolysis"/>
    <property type="evidence" value="ECO:0007669"/>
    <property type="project" value="UniProtKB-KW"/>
</dbReference>
<evidence type="ECO:0000313" key="15">
    <source>
        <dbReference type="Proteomes" id="UP000447873"/>
    </source>
</evidence>
<comment type="similarity">
    <text evidence="2">Belongs to the peptidase M35 family.</text>
</comment>
<dbReference type="AlphaFoldDB" id="A0A8H3UVQ7"/>
<keyword evidence="7" id="KW-0732">Signal</keyword>
<dbReference type="GO" id="GO:0046872">
    <property type="term" value="F:metal ion binding"/>
    <property type="evidence" value="ECO:0007669"/>
    <property type="project" value="UniProtKB-KW"/>
</dbReference>
<dbReference type="Proteomes" id="UP000447873">
    <property type="component" value="Unassembled WGS sequence"/>
</dbReference>
<evidence type="ECO:0000256" key="10">
    <source>
        <dbReference type="ARBA" id="ARBA00023049"/>
    </source>
</evidence>
<evidence type="ECO:0000256" key="12">
    <source>
        <dbReference type="PIRSR" id="PIRSR601384-1"/>
    </source>
</evidence>
<dbReference type="PANTHER" id="PTHR37016:SF3">
    <property type="entry name" value="NEUTRAL PROTEASE 2-RELATED"/>
    <property type="match status" value="1"/>
</dbReference>
<keyword evidence="11" id="KW-0865">Zymogen</keyword>
<evidence type="ECO:0000256" key="13">
    <source>
        <dbReference type="PIRSR" id="PIRSR601384-2"/>
    </source>
</evidence>
<dbReference type="SUPFAM" id="SSF55486">
    <property type="entry name" value="Metalloproteases ('zincins'), catalytic domain"/>
    <property type="match status" value="1"/>
</dbReference>
<name>A0A8H3UVQ7_VENIN</name>
<evidence type="ECO:0000256" key="2">
    <source>
        <dbReference type="ARBA" id="ARBA00010279"/>
    </source>
</evidence>
<evidence type="ECO:0000256" key="9">
    <source>
        <dbReference type="ARBA" id="ARBA00022833"/>
    </source>
</evidence>
<evidence type="ECO:0000256" key="1">
    <source>
        <dbReference type="ARBA" id="ARBA00001187"/>
    </source>
</evidence>
<evidence type="ECO:0000256" key="7">
    <source>
        <dbReference type="ARBA" id="ARBA00022729"/>
    </source>
</evidence>
<dbReference type="InterPro" id="IPR024079">
    <property type="entry name" value="MetalloPept_cat_dom_sf"/>
</dbReference>
<dbReference type="Gene3D" id="3.40.390.10">
    <property type="entry name" value="Collagenase (Catalytic Domain)"/>
    <property type="match status" value="1"/>
</dbReference>
<comment type="caution">
    <text evidence="14">The sequence shown here is derived from an EMBL/GenBank/DDBJ whole genome shotgun (WGS) entry which is preliminary data.</text>
</comment>
<proteinExistence type="inferred from homology"/>
<dbReference type="EC" id="3.4.24.39" evidence="3"/>
<feature type="binding site" evidence="13">
    <location>
        <position position="278"/>
    </location>
    <ligand>
        <name>Zn(2+)</name>
        <dbReference type="ChEBI" id="CHEBI:29105"/>
        <note>catalytic</note>
    </ligand>
</feature>
<evidence type="ECO:0000256" key="6">
    <source>
        <dbReference type="ARBA" id="ARBA00022723"/>
    </source>
</evidence>
<feature type="binding site" evidence="13">
    <location>
        <position position="274"/>
    </location>
    <ligand>
        <name>Zn(2+)</name>
        <dbReference type="ChEBI" id="CHEBI:29105"/>
        <note>catalytic</note>
    </ligand>
</feature>
<dbReference type="Pfam" id="PF02102">
    <property type="entry name" value="Peptidase_M35"/>
    <property type="match status" value="1"/>
</dbReference>
<keyword evidence="10" id="KW-0482">Metalloprotease</keyword>
<accession>A0A8H3UVQ7</accession>
<dbReference type="InterPro" id="IPR001384">
    <property type="entry name" value="Peptidase_M35"/>
</dbReference>
<evidence type="ECO:0000256" key="5">
    <source>
        <dbReference type="ARBA" id="ARBA00022685"/>
    </source>
</evidence>
<reference evidence="14 15" key="1">
    <citation type="submission" date="2018-12" db="EMBL/GenBank/DDBJ databases">
        <title>Venturia inaequalis Genome Resource.</title>
        <authorList>
            <person name="Lichtner F.J."/>
        </authorList>
    </citation>
    <scope>NUCLEOTIDE SEQUENCE [LARGE SCALE GENOMIC DNA]</scope>
    <source>
        <strain evidence="14 15">120213</strain>
    </source>
</reference>
<dbReference type="EMBL" id="WNWS01000190">
    <property type="protein sequence ID" value="KAE9975649.1"/>
    <property type="molecule type" value="Genomic_DNA"/>
</dbReference>
<keyword evidence="8" id="KW-0378">Hydrolase</keyword>
<keyword evidence="5" id="KW-0165">Cleavage on pair of basic residues</keyword>
<feature type="binding site" evidence="13">
    <location>
        <position position="293"/>
    </location>
    <ligand>
        <name>Zn(2+)</name>
        <dbReference type="ChEBI" id="CHEBI:29105"/>
        <note>catalytic</note>
    </ligand>
</feature>
<evidence type="ECO:0000256" key="3">
    <source>
        <dbReference type="ARBA" id="ARBA00012431"/>
    </source>
</evidence>
<keyword evidence="6 13" id="KW-0479">Metal-binding</keyword>
<organism evidence="14 15">
    <name type="scientific">Venturia inaequalis</name>
    <name type="common">Apple scab fungus</name>
    <dbReference type="NCBI Taxonomy" id="5025"/>
    <lineage>
        <taxon>Eukaryota</taxon>
        <taxon>Fungi</taxon>
        <taxon>Dikarya</taxon>
        <taxon>Ascomycota</taxon>
        <taxon>Pezizomycotina</taxon>
        <taxon>Dothideomycetes</taxon>
        <taxon>Pleosporomycetidae</taxon>
        <taxon>Venturiales</taxon>
        <taxon>Venturiaceae</taxon>
        <taxon>Venturia</taxon>
    </lineage>
</organism>
<comment type="catalytic activity">
    <reaction evidence="1">
        <text>Preferential cleavage of bonds with hydrophobic residues in P1'. Also 3-Asn-|-Gln-4 and 8-Gly-|-Ser-9 bonds in insulin B chain.</text>
        <dbReference type="EC" id="3.4.24.39"/>
    </reaction>
</comment>